<proteinExistence type="predicted"/>
<sequence>MKWLVLLGLVSISECIVKIPLRRVKTMRKTLSEKNMLNNFPKEHAYRLSQISFRGSNLTIHPLRNTKDLVYLGNITIGTPPQEFQVVFDTGSSDLWVPSNFCAIEACSLHTRFRHLQSSTFRPTNRTFSITYGCGTVKGIVVHDTVRIGDLVSTDQPFGLSTAEYVSRRTPFDGVLGLNYPSISSSGAIPIFDKLKNEGAISEPVFAFYLSKDGQEGSVVMFGGVDHRYYKGELNWVPLIPEGNWMVHMDRISIERNVIACSAGCKAIVDTGAAFIEGPKSQVDNMQKFIGARPRGSKYYVPCSAVNTLPSVIFTINSINYTVPGRAYILKIGDLVSTDQPFGLSMAEYGFEGRTYDGVLGLNYPNKSFSGAIPIFDKLKNQGAIPEPVFPFYLSKDGQEGSVVMFGGVDHRYYKGKLNWVPLIEAGDWSVHVDRISVKRKVIASDSCEALVDTGTSYIEGPGRLVNNIQKAIGARLWGSKMLYVGNITIGTPPQEFQVIFDTGSSDLWVPSVFCQSLACATKVMFIHLHSSTFRPTQKVFNIEYNPGRMKGLLVYDTVRIGDLVITDQPFCISLLETGFESIPFDGILGLNYPNISVSGAIPIFDNLKNEGAISEPVFAFYLSKDKREGSVVMFGGVDHRYYKGELNWIPLIQAGNWIVNVDRISMRRKIIACSGGCEALVDTGTALIKGPRRLVNNIQKLIGTTPQDSKHYVSCSAVKTLPSIIFTINGINYPVPARAYILKIGDLVSTDQLFSLSVVEYRAKDSVVMFGGVYKSSYQGVLNWVPLIHTGDWSVHMDRLRSLTKKTSIGHPQCARHFKEAMKRKLALTSKKADAQHYVSCFAVNTLSSIIFTINGINYPVPAQAYILKLVYLGNITIGTPPQEFQVVFDTGSSDLWVPSDFCAIEACSTHARFRHLQSSTFRPTNKIFSITYGCGRMKGIVVHDTVRIGDLVSTDQPFGLSTEEYGFRRIPFDGVLGLNYPNMSSSGAIPIFDKLKNEGAISEPVFAFYLSKGGQEGSVVMFGGVDHRYYKGELNWVPLIQAGDWMVHMDRISIERNVIACSAGCKAVVDTGAAFIQGPKSLVDNMQKLISATPRGSKYYVSCSAVNTLPSIIFTINSINYPVPGRAYIIKTLESGIMRQDLLTYTYKSILSIKEETHPLHPDVHADQFDFPAKLQGRDYSTSLYSVKLQSPLAKDTDEATQVRFRHYKSSTFQCTQQTFWITYGPGTMKGFLAYDTVRIGDLVSTDQLLGLIVVEYECEGAPFDGVLGLNYPNISVFGAIPIFANLKNQVNTLSSIIFTISGINYPVPAQAYILKMLYTGNITIGTPPQKFQVIFDTGSSDLWVPSDFCTSPACSTQARFRYRQSSTFRLTNRTFCITYGSGGLKGVVAHDTVRIGNLVSTDQPFGLTLKEYGFENIPFDGVLGLNYPNISFSGAVPIFDKLKNEGAILEPVFAFYFSKDEQEGSVVMFGGVDHRYYEGELNWVPLTKAGDWIVRLDRISIGRKVIACSGDCEAVVDTGTAFIGGPRKLVKKIQKLIGARRRGNKYTISCSKINTLPSVTFTINGINYPMPGPAYILKSSTHHTLLQDNFMSWPSLVLDELSYPLLLRKPLDTYQKREIKQRIVLGLDIGGSHRVITSLTGQSYHPRKPWKHDSGIIFGLVHLSEPVMALLYMGKVTIGTLPQEFQVIFDTGSSDLWMTSLFCPSPACSTQVRFRHYKSSTFRPTQKTFSIAYGSGSIEGFLAYDTIWIGDFISADQPFGLSVVEYVLEIMLFDCNITVGTPPQDFQVIFDTGSSDLWVPSLFCPSLAFSTQVRFRHYKSSTFRPTQEIFTIAYGSGSMKVFLVYDTIQLFYLGNITIGTPPQEFQVIFDTGSSELWVPSSFCISTTCSKRVRFRHADSSTFRLSRKTFSITYGAGRIEGFVAHDTVRIGDLVSTDQQFGLCMEESGFEGMIFDGVLGLSYTNISFYTGAIPIFYKLKNEGAISEPVFAFYLSKDEREGSVVMFGGVDHRYYKGELNWIPLIKADNWIVHMDRISMKRKVIACSGGCNALVDTGSSEIVGPSTLVKNILKIIGAKPRDSEYYVSCSSVNSLPSIIFTIKSNNYRVPGRAYILKILYMGKVTIGAPLQEFQVIFDTSSSDLWVPSLFCPSPVCSTQVSFRHYKSPTIWPTQKTFSITYGSGNMKGFLAYDTVQTGDLVSTVQLFGLSVVEYGFEGRAYDGILGLNYPNESFSGAIPIFDKLKNQGAISEPVFAFYLSKSFIRLKGKSARHGRFRHLQSSTFRITNKTFSVAYESGSMKGVVAHDTVRIGDLVSTDQPFGLSMAEYGFEAVTFDGILGLNYPNVSFSGAIPIFDKLKNEGAISELVFAFYLSTDGQEGSVVMFGGVDHRYYKGELNWVPLVKAGDWIVHMDSISMRRKVIACSGGCEAVVDTGVSMIKGPGILVDNIQKLIGARPWGSKHYVSCSAVNTLPSIIFTINGVNYQVPARAYILKMLYVGNITIGTPPQGFQVVCDIGSSGLWVPFVSCTMPACSTQVRFKHLKSSTFRITNKTFSIAYGSGRMKGVVHDIVWIGDLVSADQLFSLGMAEYGFEGIPFDGILGLNYPNISFTGAIPIFDKLKNQGAISEPVFVFYLSKDKWEGSVVMFGGVDKRYYKGELNWVPLIQAALRFMFCGQYLALYYLHHQWYQLPSAMSYILKIGDLVSTDQPFSLSLAESGFEGIPFDGVLGLNYPNISFTGAIPIFDNLKNQGAISEPVFAFYLSKDEQEGSVVMFGGVDRRYYEGELNWVQLIQHYVLCSAVNTLPSIIFTINGINYPVPGRAYILKVVYMGSITIGTPPQEFQVIFDTGSSDLWMASDFCTTAAYSTHNRFRYRLSSTFRITNKTFSVAYESGRMKGVVAHDTVRIGDLVSTDQPFGLSMEEYGFEGITFDGILGLNYPNMSSSGAIPIFDKLKNEGAISEPVFAFYLSKDEQEGSVVMFGGVDHRYYKGELNWVPLIQAGDWMVHIDSISMRRKVIACSGGCEAVVDTGVSVIKGPRTLIDNIRKLIGATPWGSKHYVSCFVDLPSIIFTINGINYPVPARAYILKMLYIGNITIETQPQEFQVVFDTGSSDLWVPSVFCQSLAYSRKVMFRHLYSSTFRPTQKIFSIKYITGRVKGLLVYNTVRVGDLVSTDQQFGISLAKSGIEGIPFDGVLSLNYPKISFTGALPSFDNLMNEGAISEPIFAFYLSKDKWEGSVVMFGGVDHRYYKGELNWVPFIQAGDWSVHTDRISMKRQIIACSCGCEAIVDTRAAFIEGPDTLVNNMQKLISTTPHGSQHYISCSVVSTLPSIIVTINGINYPVPGRVYILKIGDLVSTDQPFSLSLVESGFEGIPFDGVLGLNYPNISFTGAIPIFDNLENQDTLFSIIFTINGIKYPVLAQAYILKGLNETICTEEYLQLLYLGNITIGTPPQEFQVLFDTGSSDLWVPSLLCNSSTCAKHVMFRHRLSSTYRPTNKTFMIFYAVGKIEGVVVRDTVRIGDLVSADQTFGLSIAETGFENTTLDGILGLSYPNTSCFGAIPIFDKLKNQGAISEPVFAFYLSKDMWEGSVVMFGGVDHRYYKGELNWVPVIQAGAWSVHMNRISMKRYVIACSLGCEAFVDTGTSLIIGPRRLVNKIRKLIGATHWLSKHYVSCSVVNTLPSIIFTINGIDYPVPAQAYILEDDRGYCYLAFDEHDFSLSRETWLLGDVFLRVYFSVFDRGNDRIGLARAV</sequence>
<dbReference type="Proteomes" id="UP001057279">
    <property type="component" value="Linkage Group LG21"/>
</dbReference>
<evidence type="ECO:0000313" key="2">
    <source>
        <dbReference type="Proteomes" id="UP001057279"/>
    </source>
</evidence>
<dbReference type="EMBL" id="CM043046">
    <property type="protein sequence ID" value="KAI4561744.1"/>
    <property type="molecule type" value="Genomic_DNA"/>
</dbReference>
<name>A0ACB9U9Q0_9CETA</name>
<keyword evidence="2" id="KW-1185">Reference proteome</keyword>
<comment type="caution">
    <text evidence="1">The sequence shown here is derived from an EMBL/GenBank/DDBJ whole genome shotgun (WGS) entry which is preliminary data.</text>
</comment>
<organism evidence="1 2">
    <name type="scientific">Ovis ammon polii x Ovis aries</name>
    <dbReference type="NCBI Taxonomy" id="2918886"/>
    <lineage>
        <taxon>Eukaryota</taxon>
        <taxon>Metazoa</taxon>
        <taxon>Chordata</taxon>
        <taxon>Craniata</taxon>
        <taxon>Vertebrata</taxon>
        <taxon>Euteleostomi</taxon>
        <taxon>Mammalia</taxon>
        <taxon>Eutheria</taxon>
        <taxon>Laurasiatheria</taxon>
        <taxon>Artiodactyla</taxon>
        <taxon>Ruminantia</taxon>
        <taxon>Pecora</taxon>
        <taxon>Bovidae</taxon>
        <taxon>Caprinae</taxon>
        <taxon>Ovis</taxon>
    </lineage>
</organism>
<gene>
    <name evidence="1" type="ORF">MJG53_016798</name>
</gene>
<reference evidence="1" key="1">
    <citation type="submission" date="2022-03" db="EMBL/GenBank/DDBJ databases">
        <title>Genomic analyses of argali, domestic sheep and their hybrids provide insights into chromosomal evolution, heterosis and genetic basis of agronomic traits.</title>
        <authorList>
            <person name="Li M."/>
        </authorList>
    </citation>
    <scope>NUCLEOTIDE SEQUENCE</scope>
    <source>
        <strain evidence="1">F1 hybrid</strain>
    </source>
</reference>
<accession>A0ACB9U9Q0</accession>
<evidence type="ECO:0000313" key="1">
    <source>
        <dbReference type="EMBL" id="KAI4561744.1"/>
    </source>
</evidence>
<protein>
    <submittedName>
        <fullName evidence="1">Uncharacterized protein</fullName>
    </submittedName>
</protein>